<dbReference type="PANTHER" id="PTHR30329:SF21">
    <property type="entry name" value="LIPOPROTEIN YIAD-RELATED"/>
    <property type="match status" value="1"/>
</dbReference>
<evidence type="ECO:0000259" key="5">
    <source>
        <dbReference type="PROSITE" id="PS51123"/>
    </source>
</evidence>
<reference evidence="7" key="1">
    <citation type="submission" date="2016-10" db="EMBL/GenBank/DDBJ databases">
        <authorList>
            <person name="Varghese N."/>
            <person name="Submissions S."/>
        </authorList>
    </citation>
    <scope>NUCLEOTIDE SEQUENCE [LARGE SCALE GENOMIC DNA]</scope>
    <source>
        <strain evidence="7">DSM 19315</strain>
    </source>
</reference>
<evidence type="ECO:0000256" key="2">
    <source>
        <dbReference type="ARBA" id="ARBA00023136"/>
    </source>
</evidence>
<dbReference type="PRINTS" id="PR01021">
    <property type="entry name" value="OMPADOMAIN"/>
</dbReference>
<dbReference type="SUPFAM" id="SSF103088">
    <property type="entry name" value="OmpA-like"/>
    <property type="match status" value="2"/>
</dbReference>
<dbReference type="InterPro" id="IPR006665">
    <property type="entry name" value="OmpA-like"/>
</dbReference>
<evidence type="ECO:0000256" key="1">
    <source>
        <dbReference type="ARBA" id="ARBA00004442"/>
    </source>
</evidence>
<dbReference type="Proteomes" id="UP000199642">
    <property type="component" value="Unassembled WGS sequence"/>
</dbReference>
<feature type="domain" description="OmpA-like" evidence="5">
    <location>
        <begin position="666"/>
        <end position="787"/>
    </location>
</feature>
<dbReference type="InterPro" id="IPR011659">
    <property type="entry name" value="WD40"/>
</dbReference>
<dbReference type="InterPro" id="IPR036737">
    <property type="entry name" value="OmpA-like_sf"/>
</dbReference>
<dbReference type="GO" id="GO:0009279">
    <property type="term" value="C:cell outer membrane"/>
    <property type="evidence" value="ECO:0007669"/>
    <property type="project" value="UniProtKB-SubCell"/>
</dbReference>
<dbReference type="Pfam" id="PF00691">
    <property type="entry name" value="OmpA"/>
    <property type="match status" value="2"/>
</dbReference>
<dbReference type="PROSITE" id="PS51123">
    <property type="entry name" value="OMPA_2"/>
    <property type="match status" value="2"/>
</dbReference>
<dbReference type="InterPro" id="IPR050330">
    <property type="entry name" value="Bact_OuterMem_StrucFunc"/>
</dbReference>
<keyword evidence="3" id="KW-0998">Cell outer membrane</keyword>
<accession>A0A1I2XE90</accession>
<evidence type="ECO:0000256" key="3">
    <source>
        <dbReference type="ARBA" id="ARBA00023237"/>
    </source>
</evidence>
<dbReference type="EMBL" id="FOPC01000018">
    <property type="protein sequence ID" value="SFH11367.1"/>
    <property type="molecule type" value="Genomic_DNA"/>
</dbReference>
<dbReference type="Gene3D" id="3.30.1330.60">
    <property type="entry name" value="OmpA-like domain"/>
    <property type="match status" value="2"/>
</dbReference>
<dbReference type="InterPro" id="IPR006664">
    <property type="entry name" value="OMP_bac"/>
</dbReference>
<feature type="domain" description="OmpA-like" evidence="5">
    <location>
        <begin position="518"/>
        <end position="640"/>
    </location>
</feature>
<protein>
    <submittedName>
        <fullName evidence="6">Outer membrane protein OmpA</fullName>
    </submittedName>
</protein>
<dbReference type="STRING" id="435880.SAMN04487988_1183"/>
<dbReference type="CDD" id="cd07185">
    <property type="entry name" value="OmpA_C-like"/>
    <property type="match status" value="2"/>
</dbReference>
<dbReference type="RefSeq" id="WP_177188518.1">
    <property type="nucleotide sequence ID" value="NZ_FOPC01000018.1"/>
</dbReference>
<gene>
    <name evidence="6" type="ORF">SAMN04487988_1183</name>
</gene>
<evidence type="ECO:0000313" key="6">
    <source>
        <dbReference type="EMBL" id="SFH11367.1"/>
    </source>
</evidence>
<organism evidence="6 7">
    <name type="scientific">Algoriphagus hitonicola</name>
    <dbReference type="NCBI Taxonomy" id="435880"/>
    <lineage>
        <taxon>Bacteria</taxon>
        <taxon>Pseudomonadati</taxon>
        <taxon>Bacteroidota</taxon>
        <taxon>Cytophagia</taxon>
        <taxon>Cytophagales</taxon>
        <taxon>Cyclobacteriaceae</taxon>
        <taxon>Algoriphagus</taxon>
    </lineage>
</organism>
<evidence type="ECO:0000313" key="7">
    <source>
        <dbReference type="Proteomes" id="UP000199642"/>
    </source>
</evidence>
<keyword evidence="2 4" id="KW-0472">Membrane</keyword>
<keyword evidence="7" id="KW-1185">Reference proteome</keyword>
<evidence type="ECO:0000256" key="4">
    <source>
        <dbReference type="PROSITE-ProRule" id="PRU00473"/>
    </source>
</evidence>
<name>A0A1I2XE90_9BACT</name>
<dbReference type="AlphaFoldDB" id="A0A1I2XE90"/>
<proteinExistence type="predicted"/>
<dbReference type="Pfam" id="PF07676">
    <property type="entry name" value="PD40"/>
    <property type="match status" value="1"/>
</dbReference>
<comment type="subcellular location">
    <subcellularLocation>
        <location evidence="1">Cell outer membrane</location>
    </subcellularLocation>
</comment>
<sequence>MKKYWKIAGFFVVFFLGHLSVEAQNKSLRFAEDKFKYESYGFAIDELEKAYSKKEKYSTAQLIAESYQKIQDYDKSFEWWNIVIQFEESTKEDFYQYLISGMKSGEGYVVEEILEGKNYTKNDFPEIDFEFMKQLYSRRSNIKLIPFDSVNSNGSDYGIVKGMQGQKFFASDRGEVIPSEKKAIRLDAKNQFQGKEKYNFNDRLFFSVYRKDSLGQVSQLSRLSEKVFHFSDPYFVKEKNVLFYSVTKELNKVKKERVITVFPELYFSTLGENGELLDSYAFPFNDSLHHGVISPFVDFTGKKLYFASNMQGGYGGYDLYYSAFDDDFNFEAPVNLGPQVNTPGNERDPFLFSNKFYFSSDGHKGLGGFDIFSSEYSVDVIKNVQNMGIPFNSPTDDFSYRQFDSNQIFISSDRKGGQGMDDIYSIEELFKNLMIVVSDCEGEVITQSFLTNILDKTNGGNVQSRRGTNGNVYAELEPNSDFDITISKPGYFSLTDHSVTTKEMEEDTVKRNYQLIPIPYQLPVYVDIMYYDLDKFVIRPDAVPPLEKLADLMKRYTFLDLLVASHTDSRASDEYNIVLSNNRAKAVMDFLEKRDISPSRVRLEWFGEQALTNDCGDGVNCADLEHQLNRRSEMILEAFPDPTKQYEIPEELKEINFCEPELLHDWLQDQINEIPTIYFDFDKSMLRSVHKEELERTALMLKKLPRLNLSIEGHTDQRGDGTYNQQLSERRAEVVKTYLVERGIDSNRLESAWFGFTKPVHDCNSVTCTPAMHQLNRRTELSVGYSKFGYTGRQKKVDTL</sequence>
<dbReference type="PANTHER" id="PTHR30329">
    <property type="entry name" value="STATOR ELEMENT OF FLAGELLAR MOTOR COMPLEX"/>
    <property type="match status" value="1"/>
</dbReference>